<dbReference type="InterPro" id="IPR017850">
    <property type="entry name" value="Alkaline_phosphatase_core_sf"/>
</dbReference>
<feature type="non-terminal residue" evidence="3">
    <location>
        <position position="1"/>
    </location>
</feature>
<evidence type="ECO:0000313" key="3">
    <source>
        <dbReference type="EMBL" id="MFC1852779.1"/>
    </source>
</evidence>
<gene>
    <name evidence="3" type="ORF">ACFL27_21490</name>
</gene>
<comment type="caution">
    <text evidence="3">The sequence shown here is derived from an EMBL/GenBank/DDBJ whole genome shotgun (WGS) entry which is preliminary data.</text>
</comment>
<proteinExistence type="inferred from homology"/>
<dbReference type="SUPFAM" id="SSF53649">
    <property type="entry name" value="Alkaline phosphatase-like"/>
    <property type="match status" value="1"/>
</dbReference>
<evidence type="ECO:0000256" key="1">
    <source>
        <dbReference type="ARBA" id="ARBA00008779"/>
    </source>
</evidence>
<comment type="similarity">
    <text evidence="1">Belongs to the sulfatase family.</text>
</comment>
<dbReference type="CDD" id="cd16148">
    <property type="entry name" value="sulfatase_like"/>
    <property type="match status" value="1"/>
</dbReference>
<keyword evidence="4" id="KW-1185">Reference proteome</keyword>
<dbReference type="Pfam" id="PF00884">
    <property type="entry name" value="Sulfatase"/>
    <property type="match status" value="1"/>
</dbReference>
<dbReference type="InterPro" id="IPR050738">
    <property type="entry name" value="Sulfatase"/>
</dbReference>
<dbReference type="PANTHER" id="PTHR42693:SF33">
    <property type="entry name" value="ARYLSULFATASE"/>
    <property type="match status" value="1"/>
</dbReference>
<dbReference type="PANTHER" id="PTHR42693">
    <property type="entry name" value="ARYLSULFATASE FAMILY MEMBER"/>
    <property type="match status" value="1"/>
</dbReference>
<dbReference type="InterPro" id="IPR000917">
    <property type="entry name" value="Sulfatase_N"/>
</dbReference>
<feature type="domain" description="Sulfatase N-terminal" evidence="2">
    <location>
        <begin position="177"/>
        <end position="489"/>
    </location>
</feature>
<name>A0ABV6Z306_UNCC1</name>
<sequence length="548" mass="62666">FIEGCAENGKQIKDSHRISINNHVKRAPSYDVSSIEAWSDTTVLFPCIFKANAATKETRRSVLLKAPLTLKTTMTLPVDALFEFYFGFVPNWAPVFPAAIELKIRDLKGALVLQKSIGISDCDAGEWQFDQTLLHKIHRQEIQLELSIQSIMEEPFYIILGEPVVRPEADRKNVSKPNIIIVSLDTFRGDHMTSSGYREKTTPTLDRIAREGVLFTRAYSQSGLTLPSHKSILSGYYPQLFAYFSDSPNVRQKRLTPEIPLFPTHLKKIGYYNVAFTGGGFLSAAYGFYREFDLYNQLSISWHAAKNPLINQRPIKQAGFESALSWLKQNGSHGPFFMFLHTFALHYPYVPPPKYDQYFQSNHPTEVGPYVSMDLLKEINSKKLIPSQDDQSQIVAVYDRGIRWIDDEMLRLYECLSNLDILEDTILIVLSDHGEEFLEHGLIQHKMMYSTCLHVPLIIRAPKFFPQNVVVREEVELIQLMPTLCELLHVSPSILLQGRSLLAMISDLPGTQPHRFRFGSQNGWITTRYEEYEFHSPASQSEIPIYHV</sequence>
<evidence type="ECO:0000259" key="2">
    <source>
        <dbReference type="Pfam" id="PF00884"/>
    </source>
</evidence>
<reference evidence="3 4" key="1">
    <citation type="submission" date="2024-09" db="EMBL/GenBank/DDBJ databases">
        <title>Laminarin stimulates single cell rates of sulfate reduction while oxygen inhibits transcriptomic activity in coastal marine sediment.</title>
        <authorList>
            <person name="Lindsay M."/>
            <person name="Orcutt B."/>
            <person name="Emerson D."/>
            <person name="Stepanauskas R."/>
            <person name="D'Angelo T."/>
        </authorList>
    </citation>
    <scope>NUCLEOTIDE SEQUENCE [LARGE SCALE GENOMIC DNA]</scope>
    <source>
        <strain evidence="3">SAG AM-311-K15</strain>
    </source>
</reference>
<dbReference type="EMBL" id="JBHPBY010000365">
    <property type="protein sequence ID" value="MFC1852779.1"/>
    <property type="molecule type" value="Genomic_DNA"/>
</dbReference>
<dbReference type="Proteomes" id="UP001594351">
    <property type="component" value="Unassembled WGS sequence"/>
</dbReference>
<organism evidence="3 4">
    <name type="scientific">candidate division CSSED10-310 bacterium</name>
    <dbReference type="NCBI Taxonomy" id="2855610"/>
    <lineage>
        <taxon>Bacteria</taxon>
        <taxon>Bacteria division CSSED10-310</taxon>
    </lineage>
</organism>
<accession>A0ABV6Z306</accession>
<evidence type="ECO:0000313" key="4">
    <source>
        <dbReference type="Proteomes" id="UP001594351"/>
    </source>
</evidence>
<protein>
    <submittedName>
        <fullName evidence="3">Sulfatase</fullName>
    </submittedName>
</protein>
<dbReference type="Gene3D" id="3.40.720.10">
    <property type="entry name" value="Alkaline Phosphatase, subunit A"/>
    <property type="match status" value="1"/>
</dbReference>